<accession>A0A640WDV4</accession>
<gene>
    <name evidence="1" type="ORF">F0A16_10510</name>
</gene>
<name>A0A640WDV4_9GAMM</name>
<protein>
    <submittedName>
        <fullName evidence="1">Gluconate 2-dehydrogenase subunit 3 family protein</fullName>
    </submittedName>
</protein>
<organism evidence="1 2">
    <name type="scientific">Salinicola corii</name>
    <dbReference type="NCBI Taxonomy" id="2606937"/>
    <lineage>
        <taxon>Bacteria</taxon>
        <taxon>Pseudomonadati</taxon>
        <taxon>Pseudomonadota</taxon>
        <taxon>Gammaproteobacteria</taxon>
        <taxon>Oceanospirillales</taxon>
        <taxon>Halomonadaceae</taxon>
        <taxon>Salinicola</taxon>
    </lineage>
</organism>
<dbReference type="Proteomes" id="UP000466024">
    <property type="component" value="Unassembled WGS sequence"/>
</dbReference>
<comment type="caution">
    <text evidence="1">The sequence shown here is derived from an EMBL/GenBank/DDBJ whole genome shotgun (WGS) entry which is preliminary data.</text>
</comment>
<dbReference type="InterPro" id="IPR006311">
    <property type="entry name" value="TAT_signal"/>
</dbReference>
<evidence type="ECO:0000313" key="2">
    <source>
        <dbReference type="Proteomes" id="UP000466024"/>
    </source>
</evidence>
<dbReference type="AlphaFoldDB" id="A0A640WDV4"/>
<reference evidence="1 2" key="1">
    <citation type="submission" date="2019-08" db="EMBL/GenBank/DDBJ databases">
        <title>Bioinformatics analysis of the strain L3 and L5.</title>
        <authorList>
            <person name="Li X."/>
        </authorList>
    </citation>
    <scope>NUCLEOTIDE SEQUENCE [LARGE SCALE GENOMIC DNA]</scope>
    <source>
        <strain evidence="1 2">L3</strain>
    </source>
</reference>
<evidence type="ECO:0000313" key="1">
    <source>
        <dbReference type="EMBL" id="KAA0018154.1"/>
    </source>
</evidence>
<dbReference type="PROSITE" id="PS51318">
    <property type="entry name" value="TAT"/>
    <property type="match status" value="1"/>
</dbReference>
<keyword evidence="2" id="KW-1185">Reference proteome</keyword>
<proteinExistence type="predicted"/>
<sequence length="199" mass="21605">MTIPVRQECAMTTPSLSRRVFLKASGGTLVGTLAYTNGAIAMLAPERSWAVITEQFDDHQARTLLVFTRHLLPHDKLEDAVYALVVKDLDRQAADPEMRQQLTHGIATLDRQSNGEWLSLDEGARQDQVEAIVGSPFFKTVHGSAIVALYNNPLAFAHFGYGGGVDDSGYLHRGFDDIAWLPEPPNAASGTLPADSTSA</sequence>
<dbReference type="EMBL" id="VTPX01000005">
    <property type="protein sequence ID" value="KAA0018154.1"/>
    <property type="molecule type" value="Genomic_DNA"/>
</dbReference>